<name>K9GM66_9PROT</name>
<evidence type="ECO:0000313" key="3">
    <source>
        <dbReference type="Proteomes" id="UP000009881"/>
    </source>
</evidence>
<dbReference type="EMBL" id="ANHY01000021">
    <property type="protein sequence ID" value="EKV27095.1"/>
    <property type="molecule type" value="Genomic_DNA"/>
</dbReference>
<organism evidence="2 3">
    <name type="scientific">Caenispirillum salinarum AK4</name>
    <dbReference type="NCBI Taxonomy" id="1238182"/>
    <lineage>
        <taxon>Bacteria</taxon>
        <taxon>Pseudomonadati</taxon>
        <taxon>Pseudomonadota</taxon>
        <taxon>Alphaproteobacteria</taxon>
        <taxon>Rhodospirillales</taxon>
        <taxon>Novispirillaceae</taxon>
        <taxon>Caenispirillum</taxon>
    </lineage>
</organism>
<dbReference type="RefSeq" id="WP_009542420.1">
    <property type="nucleotide sequence ID" value="NZ_ANHY01000021.1"/>
</dbReference>
<gene>
    <name evidence="2" type="ORF">C882_2024</name>
</gene>
<proteinExistence type="predicted"/>
<dbReference type="PATRIC" id="fig|1238182.3.peg.3978"/>
<evidence type="ECO:0000256" key="1">
    <source>
        <dbReference type="SAM" id="SignalP"/>
    </source>
</evidence>
<evidence type="ECO:0000313" key="2">
    <source>
        <dbReference type="EMBL" id="EKV27095.1"/>
    </source>
</evidence>
<dbReference type="OrthoDB" id="8448536at2"/>
<accession>K9GM66</accession>
<keyword evidence="3" id="KW-1185">Reference proteome</keyword>
<protein>
    <recommendedName>
        <fullName evidence="4">Lipoprotein</fullName>
    </recommendedName>
</protein>
<feature type="signal peptide" evidence="1">
    <location>
        <begin position="1"/>
        <end position="20"/>
    </location>
</feature>
<evidence type="ECO:0008006" key="4">
    <source>
        <dbReference type="Google" id="ProtNLM"/>
    </source>
</evidence>
<feature type="chain" id="PRO_5003930934" description="Lipoprotein" evidence="1">
    <location>
        <begin position="21"/>
        <end position="328"/>
    </location>
</feature>
<keyword evidence="1" id="KW-0732">Signal</keyword>
<dbReference type="STRING" id="1238182.C882_2024"/>
<comment type="caution">
    <text evidence="2">The sequence shown here is derived from an EMBL/GenBank/DDBJ whole genome shotgun (WGS) entry which is preliminary data.</text>
</comment>
<reference evidence="2 3" key="1">
    <citation type="journal article" date="2013" name="Genome Announc.">
        <title>Draft Genome Sequence of an Alphaproteobacterium, Caenispirillum salinarum AK4(T), Isolated from a Solar Saltern.</title>
        <authorList>
            <person name="Khatri I."/>
            <person name="Singh A."/>
            <person name="Korpole S."/>
            <person name="Pinnaka A.K."/>
            <person name="Subramanian S."/>
        </authorList>
    </citation>
    <scope>NUCLEOTIDE SEQUENCE [LARGE SCALE GENOMIC DNA]</scope>
    <source>
        <strain evidence="2 3">AK4</strain>
    </source>
</reference>
<dbReference type="Proteomes" id="UP000009881">
    <property type="component" value="Unassembled WGS sequence"/>
</dbReference>
<dbReference type="AlphaFoldDB" id="K9GM66"/>
<sequence>MAGALLALTLTLTLGLTACADPPRPFARDAAPPDARLARPVTGSVVAVPPTDGAPAAVARALAAAVARGLAAAEVPADVDAPRDGEHRVISSLLDLAADDGSDTLTVILGLELRDGSGRPLMITQARGRVPGALWTAAPAGPDEAEALAAAADAVVAAAIPALAAAEQARVPVPDGQPLGLLDGIEPLPGPGGTTTPGVAGLPRVEILPVTGAPGGGSNNEVMARAAASVLRQVGAPIAADAGTADAALAALVSITPEIEQRERIRIVWSVMTPDGAEIGTVKQENVLPRGYALRDWPDLAFLIAGNAVDGIVPLLRRVHGQKDEGPD</sequence>